<dbReference type="PRINTS" id="PR00081">
    <property type="entry name" value="GDHRDH"/>
</dbReference>
<dbReference type="Gene3D" id="3.40.50.720">
    <property type="entry name" value="NAD(P)-binding Rossmann-like Domain"/>
    <property type="match status" value="2"/>
</dbReference>
<dbReference type="InterPro" id="IPR002347">
    <property type="entry name" value="SDR_fam"/>
</dbReference>
<accession>A0AA43TSU4</accession>
<organism evidence="3 4">
    <name type="scientific">Ramalina farinacea</name>
    <dbReference type="NCBI Taxonomy" id="258253"/>
    <lineage>
        <taxon>Eukaryota</taxon>
        <taxon>Fungi</taxon>
        <taxon>Dikarya</taxon>
        <taxon>Ascomycota</taxon>
        <taxon>Pezizomycotina</taxon>
        <taxon>Lecanoromycetes</taxon>
        <taxon>OSLEUM clade</taxon>
        <taxon>Lecanoromycetidae</taxon>
        <taxon>Lecanorales</taxon>
        <taxon>Lecanorineae</taxon>
        <taxon>Ramalinaceae</taxon>
        <taxon>Ramalina</taxon>
    </lineage>
</organism>
<dbReference type="CDD" id="cd05233">
    <property type="entry name" value="SDR_c"/>
    <property type="match status" value="1"/>
</dbReference>
<reference evidence="3" key="1">
    <citation type="journal article" date="2023" name="Genome Biol. Evol.">
        <title>First Whole Genome Sequence and Flow Cytometry Genome Size Data for the Lichen-Forming Fungus Ramalina farinacea (Ascomycota).</title>
        <authorList>
            <person name="Llewellyn T."/>
            <person name="Mian S."/>
            <person name="Hill R."/>
            <person name="Leitch I.J."/>
            <person name="Gaya E."/>
        </authorList>
    </citation>
    <scope>NUCLEOTIDE SEQUENCE</scope>
    <source>
        <strain evidence="3">LIQ254RAFAR</strain>
    </source>
</reference>
<keyword evidence="2" id="KW-0521">NADP</keyword>
<dbReference type="Pfam" id="PF13561">
    <property type="entry name" value="adh_short_C2"/>
    <property type="match status" value="1"/>
</dbReference>
<evidence type="ECO:0000313" key="3">
    <source>
        <dbReference type="EMBL" id="MDI1485565.1"/>
    </source>
</evidence>
<proteinExistence type="inferred from homology"/>
<dbReference type="AlphaFoldDB" id="A0AA43TSU4"/>
<evidence type="ECO:0000313" key="4">
    <source>
        <dbReference type="Proteomes" id="UP001161017"/>
    </source>
</evidence>
<gene>
    <name evidence="3" type="ORF">OHK93_000703</name>
</gene>
<comment type="similarity">
    <text evidence="1">Belongs to the short-chain dehydrogenases/reductases (SDR) family.</text>
</comment>
<sequence length="250" mass="26458">MTTPLVSNRLASRVSIVTGSSSGLGRAIALAFAANGASPIICSDLRPEALDKWSIEEADVPTHELICRRYGEGKAVYVKADVTVASDVEHLVKTAVEVGGRLDVNVNARSVFLGCKYAIAQFLSQEMPSSGHRGWIINTASMLGLVGFAPNAGAYCASKGAVVLLTKQIAVEYGKEKIHCNALCPAYLKTPMTTAVYANEEFRKSVNDMTPWGDWGQAEDVAGCAVFLASNDAAYVTGLAMTIDGGYTAQ</sequence>
<dbReference type="InterPro" id="IPR036291">
    <property type="entry name" value="NAD(P)-bd_dom_sf"/>
</dbReference>
<dbReference type="EMBL" id="JAPUFD010000001">
    <property type="protein sequence ID" value="MDI1485565.1"/>
    <property type="molecule type" value="Genomic_DNA"/>
</dbReference>
<comment type="caution">
    <text evidence="3">The sequence shown here is derived from an EMBL/GenBank/DDBJ whole genome shotgun (WGS) entry which is preliminary data.</text>
</comment>
<name>A0AA43TSU4_9LECA</name>
<dbReference type="PANTHER" id="PTHR42760">
    <property type="entry name" value="SHORT-CHAIN DEHYDROGENASES/REDUCTASES FAMILY MEMBER"/>
    <property type="match status" value="1"/>
</dbReference>
<protein>
    <submittedName>
        <fullName evidence="3">Uncharacterized protein</fullName>
    </submittedName>
</protein>
<dbReference type="FunFam" id="3.40.50.720:FF:000084">
    <property type="entry name" value="Short-chain dehydrogenase reductase"/>
    <property type="match status" value="1"/>
</dbReference>
<dbReference type="PANTHER" id="PTHR42760:SF124">
    <property type="entry name" value="SHORT-CHAIN DEHYDROGENASE_REDUCTASE"/>
    <property type="match status" value="1"/>
</dbReference>
<dbReference type="SUPFAM" id="SSF51735">
    <property type="entry name" value="NAD(P)-binding Rossmann-fold domains"/>
    <property type="match status" value="1"/>
</dbReference>
<keyword evidence="4" id="KW-1185">Reference proteome</keyword>
<evidence type="ECO:0000256" key="1">
    <source>
        <dbReference type="ARBA" id="ARBA00006484"/>
    </source>
</evidence>
<evidence type="ECO:0000256" key="2">
    <source>
        <dbReference type="ARBA" id="ARBA00022857"/>
    </source>
</evidence>
<dbReference type="Proteomes" id="UP001161017">
    <property type="component" value="Unassembled WGS sequence"/>
</dbReference>
<dbReference type="GO" id="GO:0016616">
    <property type="term" value="F:oxidoreductase activity, acting on the CH-OH group of donors, NAD or NADP as acceptor"/>
    <property type="evidence" value="ECO:0007669"/>
    <property type="project" value="TreeGrafter"/>
</dbReference>